<keyword evidence="5" id="KW-0571">Peptide transport</keyword>
<protein>
    <submittedName>
        <fullName evidence="11">Putative OPT peptide transporter Mtd1</fullName>
    </submittedName>
</protein>
<dbReference type="EMBL" id="KZ819307">
    <property type="protein sequence ID" value="PWN95014.1"/>
    <property type="molecule type" value="Genomic_DNA"/>
</dbReference>
<comment type="subcellular location">
    <subcellularLocation>
        <location evidence="1">Membrane</location>
        <topology evidence="1">Multi-pass membrane protein</topology>
    </subcellularLocation>
</comment>
<keyword evidence="4 10" id="KW-0812">Transmembrane</keyword>
<evidence type="ECO:0000313" key="11">
    <source>
        <dbReference type="EMBL" id="PWN95014.1"/>
    </source>
</evidence>
<feature type="transmembrane region" description="Helical" evidence="10">
    <location>
        <begin position="639"/>
        <end position="656"/>
    </location>
</feature>
<feature type="transmembrane region" description="Helical" evidence="10">
    <location>
        <begin position="569"/>
        <end position="588"/>
    </location>
</feature>
<feature type="transmembrane region" description="Helical" evidence="10">
    <location>
        <begin position="189"/>
        <end position="209"/>
    </location>
</feature>
<proteinExistence type="inferred from homology"/>
<dbReference type="GO" id="GO:0015031">
    <property type="term" value="P:protein transport"/>
    <property type="evidence" value="ECO:0007669"/>
    <property type="project" value="UniProtKB-KW"/>
</dbReference>
<evidence type="ECO:0000313" key="12">
    <source>
        <dbReference type="Proteomes" id="UP000245946"/>
    </source>
</evidence>
<dbReference type="GO" id="GO:0016020">
    <property type="term" value="C:membrane"/>
    <property type="evidence" value="ECO:0007669"/>
    <property type="project" value="UniProtKB-SubCell"/>
</dbReference>
<dbReference type="OrthoDB" id="9986677at2759"/>
<organism evidence="11 12">
    <name type="scientific">Tilletiopsis washingtonensis</name>
    <dbReference type="NCBI Taxonomy" id="58919"/>
    <lineage>
        <taxon>Eukaryota</taxon>
        <taxon>Fungi</taxon>
        <taxon>Dikarya</taxon>
        <taxon>Basidiomycota</taxon>
        <taxon>Ustilaginomycotina</taxon>
        <taxon>Exobasidiomycetes</taxon>
        <taxon>Entylomatales</taxon>
        <taxon>Entylomatales incertae sedis</taxon>
        <taxon>Tilletiopsis</taxon>
    </lineage>
</organism>
<feature type="transmembrane region" description="Helical" evidence="10">
    <location>
        <begin position="487"/>
        <end position="509"/>
    </location>
</feature>
<keyword evidence="8 10" id="KW-0472">Membrane</keyword>
<sequence>MTDEKEYLPAMAGDTAAPAPHATPTDEKLEKEEAQQDGLDTESLSRDSVIETGDDVSRLVVSARDDGDPALAFPFRSLVMGTVLTVLSSVISILYLFKPVQVTVSSVFLILIAFVWGQAWAHLTPSPARLSGTRFAFLQGPFRFLNFGQPFGIKEHTVAVLLASCSNNSASGIETIAIEKLFYNRSPDALTTVMGLFAVSLCGFVLAGVFRTTTIYPSDCVYWSTLPMVSLLQALHFDLSGASENKKRVTFFGKALVVSSLYELLPAYIAPVLNGVSAICWSSPAIKNDGAKATVTHLFGGANSNEGLGVLNFSFDWQYLTSSAMALPLNQQANAWIGVLLMYAVFSAVYWGDAFGAKSMGLPMLSSSFFNSDGTRYKLSAILDEKLDVNYEALAQVGLPRLTAITVVGFTCQTLAIGALLSHVLIFYRKRLLTAVRERREGTETDPHILGMQKYADVPLWAYGILAALAFFAGLIAVLHGQTTLPVWAYIVALLLGGIIAPFSMSLYARLGDGVGTNALSKMIGGVLVPGRPLAVLWFNSWSHQVILLAVNLANWLKIAQYIKVPFRVMFVTQIYGTLLAAAVNYLVADLVVNAQREILLDPQGNNVWSGATLQSLNSQAVTWALARQVYGLSGYWQVPFGLLIGFALPPVHWLLEQAFPGLQNLGFEIITPMILQHAGANSFAGAFSYIGSTVVVGVISQVWVRRRYPRWFAKRSYLLGAGLDGGSQITIFILSFAVYGAAGIARPFPSWWGNATTGNVDHCNLPSA</sequence>
<feature type="compositionally biased region" description="Basic and acidic residues" evidence="9">
    <location>
        <begin position="24"/>
        <end position="34"/>
    </location>
</feature>
<evidence type="ECO:0000256" key="9">
    <source>
        <dbReference type="SAM" id="MobiDB-lite"/>
    </source>
</evidence>
<feature type="region of interest" description="Disordered" evidence="9">
    <location>
        <begin position="1"/>
        <end position="45"/>
    </location>
</feature>
<dbReference type="AlphaFoldDB" id="A0A316Z1P3"/>
<dbReference type="InterPro" id="IPR004813">
    <property type="entry name" value="OPT"/>
</dbReference>
<keyword evidence="3" id="KW-0813">Transport</keyword>
<evidence type="ECO:0000256" key="2">
    <source>
        <dbReference type="ARBA" id="ARBA00008807"/>
    </source>
</evidence>
<evidence type="ECO:0000256" key="5">
    <source>
        <dbReference type="ARBA" id="ARBA00022856"/>
    </source>
</evidence>
<evidence type="ECO:0000256" key="8">
    <source>
        <dbReference type="ARBA" id="ARBA00023136"/>
    </source>
</evidence>
<keyword evidence="7 10" id="KW-1133">Transmembrane helix</keyword>
<feature type="transmembrane region" description="Helical" evidence="10">
    <location>
        <begin position="333"/>
        <end position="352"/>
    </location>
</feature>
<evidence type="ECO:0000256" key="7">
    <source>
        <dbReference type="ARBA" id="ARBA00022989"/>
    </source>
</evidence>
<dbReference type="RefSeq" id="XP_025595293.1">
    <property type="nucleotide sequence ID" value="XM_025745560.1"/>
</dbReference>
<name>A0A316Z1P3_9BASI</name>
<feature type="transmembrane region" description="Helical" evidence="10">
    <location>
        <begin position="402"/>
        <end position="428"/>
    </location>
</feature>
<keyword evidence="12" id="KW-1185">Reference proteome</keyword>
<keyword evidence="6" id="KW-0653">Protein transport</keyword>
<feature type="transmembrane region" description="Helical" evidence="10">
    <location>
        <begin position="684"/>
        <end position="705"/>
    </location>
</feature>
<feature type="transmembrane region" description="Helical" evidence="10">
    <location>
        <begin position="460"/>
        <end position="480"/>
    </location>
</feature>
<dbReference type="GO" id="GO:0035673">
    <property type="term" value="F:oligopeptide transmembrane transporter activity"/>
    <property type="evidence" value="ECO:0007669"/>
    <property type="project" value="InterPro"/>
</dbReference>
<gene>
    <name evidence="11" type="ORF">FA09DRAFT_363189</name>
</gene>
<dbReference type="Pfam" id="PF03169">
    <property type="entry name" value="OPT"/>
    <property type="match status" value="1"/>
</dbReference>
<evidence type="ECO:0000256" key="4">
    <source>
        <dbReference type="ARBA" id="ARBA00022692"/>
    </source>
</evidence>
<dbReference type="Proteomes" id="UP000245946">
    <property type="component" value="Unassembled WGS sequence"/>
</dbReference>
<feature type="transmembrane region" description="Helical" evidence="10">
    <location>
        <begin position="717"/>
        <end position="743"/>
    </location>
</feature>
<feature type="transmembrane region" description="Helical" evidence="10">
    <location>
        <begin position="103"/>
        <end position="121"/>
    </location>
</feature>
<dbReference type="InterPro" id="IPR004648">
    <property type="entry name" value="Oligpept_transpt"/>
</dbReference>
<evidence type="ECO:0000256" key="3">
    <source>
        <dbReference type="ARBA" id="ARBA00022448"/>
    </source>
</evidence>
<accession>A0A316Z1P3</accession>
<comment type="similarity">
    <text evidence="2">Belongs to the oligopeptide OPT transporter family.</text>
</comment>
<reference evidence="11 12" key="1">
    <citation type="journal article" date="2018" name="Mol. Biol. Evol.">
        <title>Broad Genomic Sampling Reveals a Smut Pathogenic Ancestry of the Fungal Clade Ustilaginomycotina.</title>
        <authorList>
            <person name="Kijpornyongpan T."/>
            <person name="Mondo S.J."/>
            <person name="Barry K."/>
            <person name="Sandor L."/>
            <person name="Lee J."/>
            <person name="Lipzen A."/>
            <person name="Pangilinan J."/>
            <person name="LaButti K."/>
            <person name="Hainaut M."/>
            <person name="Henrissat B."/>
            <person name="Grigoriev I.V."/>
            <person name="Spatafora J.W."/>
            <person name="Aime M.C."/>
        </authorList>
    </citation>
    <scope>NUCLEOTIDE SEQUENCE [LARGE SCALE GENOMIC DNA]</scope>
    <source>
        <strain evidence="11 12">MCA 4186</strain>
    </source>
</reference>
<feature type="transmembrane region" description="Helical" evidence="10">
    <location>
        <begin position="78"/>
        <end position="97"/>
    </location>
</feature>
<evidence type="ECO:0000256" key="1">
    <source>
        <dbReference type="ARBA" id="ARBA00004141"/>
    </source>
</evidence>
<feature type="compositionally biased region" description="Low complexity" evidence="9">
    <location>
        <begin position="9"/>
        <end position="23"/>
    </location>
</feature>
<dbReference type="PANTHER" id="PTHR22601">
    <property type="entry name" value="ISP4 LIKE PROTEIN"/>
    <property type="match status" value="1"/>
</dbReference>
<evidence type="ECO:0000256" key="10">
    <source>
        <dbReference type="SAM" id="Phobius"/>
    </source>
</evidence>
<dbReference type="NCBIfam" id="TIGR00728">
    <property type="entry name" value="OPT_sfam"/>
    <property type="match status" value="1"/>
</dbReference>
<evidence type="ECO:0000256" key="6">
    <source>
        <dbReference type="ARBA" id="ARBA00022927"/>
    </source>
</evidence>
<dbReference type="GeneID" id="37273104"/>